<dbReference type="GO" id="GO:0015293">
    <property type="term" value="F:symporter activity"/>
    <property type="evidence" value="ECO:0007669"/>
    <property type="project" value="InterPro"/>
</dbReference>
<dbReference type="GO" id="GO:0008643">
    <property type="term" value="P:carbohydrate transport"/>
    <property type="evidence" value="ECO:0007669"/>
    <property type="project" value="InterPro"/>
</dbReference>
<evidence type="ECO:0000313" key="3">
    <source>
        <dbReference type="EMBL" id="QQZ50185.1"/>
    </source>
</evidence>
<name>A0A974P4F1_9CAUL</name>
<dbReference type="SUPFAM" id="SSF103473">
    <property type="entry name" value="MFS general substrate transporter"/>
    <property type="match status" value="1"/>
</dbReference>
<proteinExistence type="inferred from homology"/>
<protein>
    <submittedName>
        <fullName evidence="3">MFS transporter</fullName>
    </submittedName>
</protein>
<dbReference type="InterPro" id="IPR039672">
    <property type="entry name" value="MFS_2"/>
</dbReference>
<sequence>MANAIKARGLSTFLLIFYNQVVGLPPQMVSTAIFIALIFDAFCDPLVGQISDNFRSPWGRRHPFMYAAALPVSLAFFLIWNPLGLESGELFAYMLACLLVIRLFDTFFELPSSALALNCPRTTTGARP</sequence>
<feature type="transmembrane region" description="Helical" evidence="2">
    <location>
        <begin position="63"/>
        <end position="84"/>
    </location>
</feature>
<dbReference type="InterPro" id="IPR036259">
    <property type="entry name" value="MFS_trans_sf"/>
</dbReference>
<dbReference type="Gene3D" id="1.20.1250.20">
    <property type="entry name" value="MFS general substrate transporter like domains"/>
    <property type="match status" value="1"/>
</dbReference>
<dbReference type="PANTHER" id="PTHR11328">
    <property type="entry name" value="MAJOR FACILITATOR SUPERFAMILY DOMAIN-CONTAINING PROTEIN"/>
    <property type="match status" value="1"/>
</dbReference>
<dbReference type="AlphaFoldDB" id="A0A974P4F1"/>
<evidence type="ECO:0000256" key="1">
    <source>
        <dbReference type="ARBA" id="ARBA00009617"/>
    </source>
</evidence>
<accession>A0A974P4F1</accession>
<keyword evidence="2" id="KW-1133">Transmembrane helix</keyword>
<dbReference type="EMBL" id="CP068570">
    <property type="protein sequence ID" value="QQZ50185.1"/>
    <property type="molecule type" value="Genomic_DNA"/>
</dbReference>
<comment type="similarity">
    <text evidence="1">Belongs to the sodium:galactoside symporter (TC 2.A.2) family.</text>
</comment>
<gene>
    <name evidence="3" type="ORF">JKL49_27360</name>
</gene>
<organism evidence="3">
    <name type="scientific">Phenylobacterium glaciei</name>
    <dbReference type="NCBI Taxonomy" id="2803784"/>
    <lineage>
        <taxon>Bacteria</taxon>
        <taxon>Pseudomonadati</taxon>
        <taxon>Pseudomonadota</taxon>
        <taxon>Alphaproteobacteria</taxon>
        <taxon>Caulobacterales</taxon>
        <taxon>Caulobacteraceae</taxon>
        <taxon>Phenylobacterium</taxon>
    </lineage>
</organism>
<keyword evidence="2" id="KW-0812">Transmembrane</keyword>
<reference evidence="3" key="1">
    <citation type="submission" date="2021-01" db="EMBL/GenBank/DDBJ databases">
        <title>Genome sequence of Phenylobacterium sp. 20VBR1 isolated from a valley glaceir, Ny-Alesund, Svalbard.</title>
        <authorList>
            <person name="Thomas F.A."/>
            <person name="Krishnan K.P."/>
            <person name="Sinha R.K."/>
        </authorList>
    </citation>
    <scope>NUCLEOTIDE SEQUENCE</scope>
    <source>
        <strain evidence="3">20VBR1</strain>
    </source>
</reference>
<dbReference type="GO" id="GO:0005886">
    <property type="term" value="C:plasma membrane"/>
    <property type="evidence" value="ECO:0007669"/>
    <property type="project" value="TreeGrafter"/>
</dbReference>
<keyword evidence="2" id="KW-0472">Membrane</keyword>
<evidence type="ECO:0000256" key="2">
    <source>
        <dbReference type="SAM" id="Phobius"/>
    </source>
</evidence>
<dbReference type="Pfam" id="PF13347">
    <property type="entry name" value="MFS_2"/>
    <property type="match status" value="1"/>
</dbReference>
<dbReference type="PANTHER" id="PTHR11328:SF24">
    <property type="entry name" value="MAJOR FACILITATOR SUPERFAMILY (MFS) PROFILE DOMAIN-CONTAINING PROTEIN"/>
    <property type="match status" value="1"/>
</dbReference>